<evidence type="ECO:0000313" key="3">
    <source>
        <dbReference type="Proteomes" id="UP000727456"/>
    </source>
</evidence>
<comment type="caution">
    <text evidence="2">The sequence shown here is derived from an EMBL/GenBank/DDBJ whole genome shotgun (WGS) entry which is preliminary data.</text>
</comment>
<evidence type="ECO:0000259" key="1">
    <source>
        <dbReference type="PROSITE" id="PS50075"/>
    </source>
</evidence>
<dbReference type="PROSITE" id="PS50075">
    <property type="entry name" value="CARRIER"/>
    <property type="match status" value="1"/>
</dbReference>
<protein>
    <submittedName>
        <fullName evidence="2">Acyl carrier protein</fullName>
    </submittedName>
</protein>
<name>A0ABX0TRC8_9SPHN</name>
<feature type="domain" description="Carrier" evidence="1">
    <location>
        <begin position="13"/>
        <end position="87"/>
    </location>
</feature>
<dbReference type="Pfam" id="PF00550">
    <property type="entry name" value="PP-binding"/>
    <property type="match status" value="1"/>
</dbReference>
<dbReference type="Gene3D" id="1.10.1200.10">
    <property type="entry name" value="ACP-like"/>
    <property type="match status" value="1"/>
</dbReference>
<dbReference type="RefSeq" id="WP_243843195.1">
    <property type="nucleotide sequence ID" value="NZ_JAAOZC010000001.1"/>
</dbReference>
<evidence type="ECO:0000313" key="2">
    <source>
        <dbReference type="EMBL" id="NIJ06694.1"/>
    </source>
</evidence>
<dbReference type="InterPro" id="IPR036736">
    <property type="entry name" value="ACP-like_sf"/>
</dbReference>
<dbReference type="Proteomes" id="UP000727456">
    <property type="component" value="Unassembled WGS sequence"/>
</dbReference>
<dbReference type="SUPFAM" id="SSF47336">
    <property type="entry name" value="ACP-like"/>
    <property type="match status" value="1"/>
</dbReference>
<accession>A0ABX0TRC8</accession>
<dbReference type="InterPro" id="IPR009081">
    <property type="entry name" value="PP-bd_ACP"/>
</dbReference>
<organism evidence="2 3">
    <name type="scientific">Sphingomonas vulcanisoli</name>
    <dbReference type="NCBI Taxonomy" id="1658060"/>
    <lineage>
        <taxon>Bacteria</taxon>
        <taxon>Pseudomonadati</taxon>
        <taxon>Pseudomonadota</taxon>
        <taxon>Alphaproteobacteria</taxon>
        <taxon>Sphingomonadales</taxon>
        <taxon>Sphingomonadaceae</taxon>
        <taxon>Sphingomonas</taxon>
    </lineage>
</organism>
<dbReference type="EMBL" id="JAAOZC010000001">
    <property type="protein sequence ID" value="NIJ06694.1"/>
    <property type="molecule type" value="Genomic_DNA"/>
</dbReference>
<sequence>METKTRVDPMTVPPTTAEIIAIIAEEARIDPERLNPSATLASLDIASLDVVSVLFAVEDKYGVEIAVEDVTVCETLGQFVDLIMAKVGAA</sequence>
<reference evidence="2 3" key="1">
    <citation type="submission" date="2020-03" db="EMBL/GenBank/DDBJ databases">
        <title>Genomic Encyclopedia of Type Strains, Phase III (KMG-III): the genomes of soil and plant-associated and newly described type strains.</title>
        <authorList>
            <person name="Whitman W."/>
        </authorList>
    </citation>
    <scope>NUCLEOTIDE SEQUENCE [LARGE SCALE GENOMIC DNA]</scope>
    <source>
        <strain evidence="2 3">CECT 8804</strain>
    </source>
</reference>
<gene>
    <name evidence="2" type="ORF">FHS31_000276</name>
</gene>
<keyword evidence="3" id="KW-1185">Reference proteome</keyword>
<proteinExistence type="predicted"/>